<dbReference type="Pfam" id="PF04239">
    <property type="entry name" value="DUF421"/>
    <property type="match status" value="1"/>
</dbReference>
<keyword evidence="4 7" id="KW-0812">Transmembrane</keyword>
<dbReference type="GO" id="GO:0005886">
    <property type="term" value="C:plasma membrane"/>
    <property type="evidence" value="ECO:0007669"/>
    <property type="project" value="UniProtKB-SubCell"/>
</dbReference>
<dbReference type="InterPro" id="IPR023090">
    <property type="entry name" value="UPF0702_alpha/beta_dom_sf"/>
</dbReference>
<comment type="caution">
    <text evidence="9">The sequence shown here is derived from an EMBL/GenBank/DDBJ whole genome shotgun (WGS) entry which is preliminary data.</text>
</comment>
<sequence length="203" mass="21306">MTHLAADSSLVSSLFPEDFSARAAASLGIEAWRIPIVIASAAGIYIAFLILVRVFGVRILGSLSSFDAVVIIMFGAVAGRVIIGHPPTVAAGAIGLATLMCLEAVFGAAQNLRGVRRTLAAPPVVVFAHGSPLYEAMHATHISEENLHSAIRAAGIAKREQVQCIILEPTGSLSVIREGQEIEPALLDGVEGAEHVVRVREGR</sequence>
<dbReference type="Proteomes" id="UP000030145">
    <property type="component" value="Unassembled WGS sequence"/>
</dbReference>
<protein>
    <submittedName>
        <fullName evidence="9">Membrane protein</fullName>
    </submittedName>
</protein>
<dbReference type="AlphaFoldDB" id="A0A0A2DHU6"/>
<accession>A0A0A2DHU6</accession>
<evidence type="ECO:0000256" key="1">
    <source>
        <dbReference type="ARBA" id="ARBA00004651"/>
    </source>
</evidence>
<feature type="transmembrane region" description="Helical" evidence="7">
    <location>
        <begin position="89"/>
        <end position="109"/>
    </location>
</feature>
<evidence type="ECO:0000313" key="10">
    <source>
        <dbReference type="Proteomes" id="UP000030145"/>
    </source>
</evidence>
<evidence type="ECO:0000259" key="8">
    <source>
        <dbReference type="Pfam" id="PF04239"/>
    </source>
</evidence>
<evidence type="ECO:0000256" key="4">
    <source>
        <dbReference type="ARBA" id="ARBA00022692"/>
    </source>
</evidence>
<dbReference type="Gene3D" id="3.30.240.20">
    <property type="entry name" value="bsu07140 like domains"/>
    <property type="match status" value="1"/>
</dbReference>
<dbReference type="InterPro" id="IPR007353">
    <property type="entry name" value="DUF421"/>
</dbReference>
<organism evidence="9 10">
    <name type="scientific">Corynebacterium auriscanis</name>
    <dbReference type="NCBI Taxonomy" id="99807"/>
    <lineage>
        <taxon>Bacteria</taxon>
        <taxon>Bacillati</taxon>
        <taxon>Actinomycetota</taxon>
        <taxon>Actinomycetes</taxon>
        <taxon>Mycobacteriales</taxon>
        <taxon>Corynebacteriaceae</taxon>
        <taxon>Corynebacterium</taxon>
    </lineage>
</organism>
<name>A0A0A2DHU6_9CORY</name>
<reference evidence="9 10" key="1">
    <citation type="submission" date="2014-10" db="EMBL/GenBank/DDBJ databases">
        <title>Whole Genome sequence of Corynebacterium auriscanis strain CIP 106629.</title>
        <authorList>
            <person name="Hassan S.S."/>
            <person name="Jamal S.B."/>
            <person name="Tiwari S."/>
            <person name="Oliveira L.D.C."/>
            <person name="Souza F."/>
            <person name="Mariano D.C."/>
            <person name="Almeida S."/>
            <person name="Dorella F."/>
            <person name="Pereira F."/>
            <person name="Carvalho A."/>
            <person name="Leal C.A."/>
            <person name="Soares S.D.C."/>
            <person name="Figueiredo H.C."/>
            <person name="Silva A."/>
            <person name="Azevedo V.A."/>
        </authorList>
    </citation>
    <scope>NUCLEOTIDE SEQUENCE [LARGE SCALE GENOMIC DNA]</scope>
    <source>
        <strain evidence="9 10">CIP 106629</strain>
    </source>
</reference>
<keyword evidence="3" id="KW-1003">Cell membrane</keyword>
<feature type="transmembrane region" description="Helical" evidence="7">
    <location>
        <begin position="59"/>
        <end position="83"/>
    </location>
</feature>
<keyword evidence="5 7" id="KW-1133">Transmembrane helix</keyword>
<evidence type="ECO:0000256" key="6">
    <source>
        <dbReference type="ARBA" id="ARBA00023136"/>
    </source>
</evidence>
<gene>
    <name evidence="9" type="ORF">MA47_05390</name>
</gene>
<evidence type="ECO:0000256" key="3">
    <source>
        <dbReference type="ARBA" id="ARBA00022475"/>
    </source>
</evidence>
<evidence type="ECO:0000256" key="5">
    <source>
        <dbReference type="ARBA" id="ARBA00022989"/>
    </source>
</evidence>
<feature type="transmembrane region" description="Helical" evidence="7">
    <location>
        <begin position="33"/>
        <end position="52"/>
    </location>
</feature>
<evidence type="ECO:0000256" key="2">
    <source>
        <dbReference type="ARBA" id="ARBA00006448"/>
    </source>
</evidence>
<comment type="subcellular location">
    <subcellularLocation>
        <location evidence="1">Cell membrane</location>
        <topology evidence="1">Multi-pass membrane protein</topology>
    </subcellularLocation>
</comment>
<dbReference type="PANTHER" id="PTHR34582:SF6">
    <property type="entry name" value="UPF0702 TRANSMEMBRANE PROTEIN YCAP"/>
    <property type="match status" value="1"/>
</dbReference>
<comment type="similarity">
    <text evidence="2">Belongs to the UPF0702 family.</text>
</comment>
<keyword evidence="10" id="KW-1185">Reference proteome</keyword>
<dbReference type="EMBL" id="JRVJ01000005">
    <property type="protein sequence ID" value="KGM18780.1"/>
    <property type="molecule type" value="Genomic_DNA"/>
</dbReference>
<evidence type="ECO:0000313" key="9">
    <source>
        <dbReference type="EMBL" id="KGM18780.1"/>
    </source>
</evidence>
<keyword evidence="6 7" id="KW-0472">Membrane</keyword>
<proteinExistence type="inferred from homology"/>
<evidence type="ECO:0000256" key="7">
    <source>
        <dbReference type="SAM" id="Phobius"/>
    </source>
</evidence>
<feature type="domain" description="YetF C-terminal" evidence="8">
    <location>
        <begin position="112"/>
        <end position="180"/>
    </location>
</feature>
<dbReference type="PANTHER" id="PTHR34582">
    <property type="entry name" value="UPF0702 TRANSMEMBRANE PROTEIN YCAP"/>
    <property type="match status" value="1"/>
</dbReference>